<keyword evidence="1" id="KW-0808">Transferase</keyword>
<dbReference type="AlphaFoldDB" id="A0A2P8E160"/>
<proteinExistence type="predicted"/>
<accession>A0A2P8E160</accession>
<dbReference type="EMBL" id="PYGE01000008">
    <property type="protein sequence ID" value="PSL03203.1"/>
    <property type="molecule type" value="Genomic_DNA"/>
</dbReference>
<protein>
    <submittedName>
        <fullName evidence="1">Uridine kinase</fullName>
    </submittedName>
</protein>
<organism evidence="1 2">
    <name type="scientific">Haloactinopolyspora alba</name>
    <dbReference type="NCBI Taxonomy" id="648780"/>
    <lineage>
        <taxon>Bacteria</taxon>
        <taxon>Bacillati</taxon>
        <taxon>Actinomycetota</taxon>
        <taxon>Actinomycetes</taxon>
        <taxon>Jiangellales</taxon>
        <taxon>Jiangellaceae</taxon>
        <taxon>Haloactinopolyspora</taxon>
    </lineage>
</organism>
<dbReference type="InterPro" id="IPR027417">
    <property type="entry name" value="P-loop_NTPase"/>
</dbReference>
<name>A0A2P8E160_9ACTN</name>
<comment type="caution">
    <text evidence="1">The sequence shown here is derived from an EMBL/GenBank/DDBJ whole genome shotgun (WGS) entry which is preliminary data.</text>
</comment>
<keyword evidence="1" id="KW-0418">Kinase</keyword>
<evidence type="ECO:0000313" key="2">
    <source>
        <dbReference type="Proteomes" id="UP000243528"/>
    </source>
</evidence>
<dbReference type="SUPFAM" id="SSF52540">
    <property type="entry name" value="P-loop containing nucleoside triphosphate hydrolases"/>
    <property type="match status" value="1"/>
</dbReference>
<dbReference type="Proteomes" id="UP000243528">
    <property type="component" value="Unassembled WGS sequence"/>
</dbReference>
<dbReference type="GO" id="GO:0016301">
    <property type="term" value="F:kinase activity"/>
    <property type="evidence" value="ECO:0007669"/>
    <property type="project" value="UniProtKB-KW"/>
</dbReference>
<gene>
    <name evidence="1" type="ORF">CLV30_108115</name>
</gene>
<dbReference type="Gene3D" id="3.40.50.300">
    <property type="entry name" value="P-loop containing nucleotide triphosphate hydrolases"/>
    <property type="match status" value="1"/>
</dbReference>
<keyword evidence="2" id="KW-1185">Reference proteome</keyword>
<evidence type="ECO:0000313" key="1">
    <source>
        <dbReference type="EMBL" id="PSL03203.1"/>
    </source>
</evidence>
<sequence>MRQLSVVRRVVLLAGPSGSGKSRLACESGLPVVNLDDFYHDGDHPGMPRDPDLGIIDWDDPRAWDGERACDTLADLCRTGTAEIPSYDISVDSATGSHTVDVGAAAVIVAEGLFAGEIVAACRERGILADALVVRRSPWKNFLRRLARDLAERRKPPLTLVRRGIGLARRERALVRRQLTLGARPVGADGVRAAIRAATEAPSGMP</sequence>
<reference evidence="1 2" key="1">
    <citation type="submission" date="2018-03" db="EMBL/GenBank/DDBJ databases">
        <title>Genomic Encyclopedia of Archaeal and Bacterial Type Strains, Phase II (KMG-II): from individual species to whole genera.</title>
        <authorList>
            <person name="Goeker M."/>
        </authorList>
    </citation>
    <scope>NUCLEOTIDE SEQUENCE [LARGE SCALE GENOMIC DNA]</scope>
    <source>
        <strain evidence="1 2">DSM 45211</strain>
    </source>
</reference>